<sequence length="238" mass="26931">MPKERRIRSSLSSSDRSTAASPYPSDTNAAKKKRNLAQSVENKEEKEYWKEAKCPICMEPPHNPVLLLCSNREKGCRPYMCNTGDRHSNCLRQFLNSARLSCPLCRGDLSDYTAVDPVVCEFMNSVPRSCSVETCEFTGTYQELENHASLVHPSVRPSDVDPVRQQNWTRLEHERDLLDRDAAGSSTLAVRSPYDHSIESIMRVSSSSARVRRITIMRRTPRMSVGGFAPRHQLASRT</sequence>
<protein>
    <submittedName>
        <fullName evidence="1">Uncharacterized protein</fullName>
    </submittedName>
</protein>
<accession>A0ACB7ZLH0</accession>
<proteinExistence type="predicted"/>
<keyword evidence="2" id="KW-1185">Reference proteome</keyword>
<gene>
    <name evidence="1" type="ORF">Vadar_024014</name>
</gene>
<reference evidence="1 2" key="1">
    <citation type="journal article" date="2021" name="Hortic Res">
        <title>High-quality reference genome and annotation aids understanding of berry development for evergreen blueberry (Vaccinium darrowii).</title>
        <authorList>
            <person name="Yu J."/>
            <person name="Hulse-Kemp A.M."/>
            <person name="Babiker E."/>
            <person name="Staton M."/>
        </authorList>
    </citation>
    <scope>NUCLEOTIDE SEQUENCE [LARGE SCALE GENOMIC DNA]</scope>
    <source>
        <strain evidence="2">cv. NJ 8807/NJ 8810</strain>
        <tissue evidence="1">Young leaf</tissue>
    </source>
</reference>
<comment type="caution">
    <text evidence="1">The sequence shown here is derived from an EMBL/GenBank/DDBJ whole genome shotgun (WGS) entry which is preliminary data.</text>
</comment>
<evidence type="ECO:0000313" key="2">
    <source>
        <dbReference type="Proteomes" id="UP000828048"/>
    </source>
</evidence>
<dbReference type="Proteomes" id="UP000828048">
    <property type="component" value="Chromosome 9"/>
</dbReference>
<organism evidence="1 2">
    <name type="scientific">Vaccinium darrowii</name>
    <dbReference type="NCBI Taxonomy" id="229202"/>
    <lineage>
        <taxon>Eukaryota</taxon>
        <taxon>Viridiplantae</taxon>
        <taxon>Streptophyta</taxon>
        <taxon>Embryophyta</taxon>
        <taxon>Tracheophyta</taxon>
        <taxon>Spermatophyta</taxon>
        <taxon>Magnoliopsida</taxon>
        <taxon>eudicotyledons</taxon>
        <taxon>Gunneridae</taxon>
        <taxon>Pentapetalae</taxon>
        <taxon>asterids</taxon>
        <taxon>Ericales</taxon>
        <taxon>Ericaceae</taxon>
        <taxon>Vaccinioideae</taxon>
        <taxon>Vaccinieae</taxon>
        <taxon>Vaccinium</taxon>
    </lineage>
</organism>
<evidence type="ECO:0000313" key="1">
    <source>
        <dbReference type="EMBL" id="KAH7866718.1"/>
    </source>
</evidence>
<dbReference type="EMBL" id="CM037159">
    <property type="protein sequence ID" value="KAH7866718.1"/>
    <property type="molecule type" value="Genomic_DNA"/>
</dbReference>
<name>A0ACB7ZLH0_9ERIC</name>